<dbReference type="AlphaFoldDB" id="A0A0G4HGS7"/>
<feature type="compositionally biased region" description="Basic and acidic residues" evidence="1">
    <location>
        <begin position="7"/>
        <end position="41"/>
    </location>
</feature>
<evidence type="ECO:0000256" key="1">
    <source>
        <dbReference type="SAM" id="MobiDB-lite"/>
    </source>
</evidence>
<feature type="compositionally biased region" description="Acidic residues" evidence="1">
    <location>
        <begin position="45"/>
        <end position="59"/>
    </location>
</feature>
<dbReference type="EMBL" id="CDMZ01002625">
    <property type="protein sequence ID" value="CEM43160.1"/>
    <property type="molecule type" value="Genomic_DNA"/>
</dbReference>
<protein>
    <submittedName>
        <fullName evidence="2">Uncharacterized protein</fullName>
    </submittedName>
</protein>
<gene>
    <name evidence="2" type="ORF">Cvel_27348</name>
</gene>
<dbReference type="VEuPathDB" id="CryptoDB:Cvel_27348"/>
<name>A0A0G4HGS7_9ALVE</name>
<proteinExistence type="predicted"/>
<accession>A0A0G4HGS7</accession>
<feature type="region of interest" description="Disordered" evidence="1">
    <location>
        <begin position="1"/>
        <end position="59"/>
    </location>
</feature>
<reference evidence="2" key="1">
    <citation type="submission" date="2014-11" db="EMBL/GenBank/DDBJ databases">
        <authorList>
            <person name="Otto D Thomas"/>
            <person name="Naeem Raeece"/>
        </authorList>
    </citation>
    <scope>NUCLEOTIDE SEQUENCE</scope>
</reference>
<evidence type="ECO:0000313" key="2">
    <source>
        <dbReference type="EMBL" id="CEM43160.1"/>
    </source>
</evidence>
<sequence>MNGEVVEAEHEQELKEFPVESKEESEVWIKGSDIDSEHDLPELQPESDDDSDSDTDEDEKEFLAVHRLKQAAAQQ</sequence>
<organism evidence="2">
    <name type="scientific">Chromera velia CCMP2878</name>
    <dbReference type="NCBI Taxonomy" id="1169474"/>
    <lineage>
        <taxon>Eukaryota</taxon>
        <taxon>Sar</taxon>
        <taxon>Alveolata</taxon>
        <taxon>Colpodellida</taxon>
        <taxon>Chromeraceae</taxon>
        <taxon>Chromera</taxon>
    </lineage>
</organism>